<dbReference type="InterPro" id="IPR050173">
    <property type="entry name" value="ABC_transporter_C-like"/>
</dbReference>
<evidence type="ECO:0000256" key="9">
    <source>
        <dbReference type="ARBA" id="ARBA00023136"/>
    </source>
</evidence>
<dbReference type="AlphaFoldDB" id="A0A2B4SQ42"/>
<dbReference type="InterPro" id="IPR036640">
    <property type="entry name" value="ABC1_TM_sf"/>
</dbReference>
<evidence type="ECO:0000256" key="8">
    <source>
        <dbReference type="ARBA" id="ARBA00022989"/>
    </source>
</evidence>
<accession>A0A2B4SQ42</accession>
<dbReference type="InterPro" id="IPR017871">
    <property type="entry name" value="ABC_transporter-like_CS"/>
</dbReference>
<dbReference type="InterPro" id="IPR011527">
    <property type="entry name" value="ABC1_TM_dom"/>
</dbReference>
<evidence type="ECO:0000259" key="12">
    <source>
        <dbReference type="PROSITE" id="PS50893"/>
    </source>
</evidence>
<protein>
    <submittedName>
        <fullName evidence="14">Multidrug resistance-associated protein 4</fullName>
    </submittedName>
</protein>
<evidence type="ECO:0000256" key="4">
    <source>
        <dbReference type="ARBA" id="ARBA00022692"/>
    </source>
</evidence>
<dbReference type="InterPro" id="IPR044746">
    <property type="entry name" value="ABCC_6TM_D1"/>
</dbReference>
<feature type="domain" description="ABC transporter" evidence="12">
    <location>
        <begin position="434"/>
        <end position="664"/>
    </location>
</feature>
<evidence type="ECO:0000256" key="7">
    <source>
        <dbReference type="ARBA" id="ARBA00022840"/>
    </source>
</evidence>
<dbReference type="PANTHER" id="PTHR24223:SF456">
    <property type="entry name" value="MULTIDRUG RESISTANCE-ASSOCIATED PROTEIN LETHAL(2)03659"/>
    <property type="match status" value="1"/>
</dbReference>
<dbReference type="SMART" id="SM00382">
    <property type="entry name" value="AAA"/>
    <property type="match status" value="2"/>
</dbReference>
<proteinExistence type="inferred from homology"/>
<evidence type="ECO:0000256" key="3">
    <source>
        <dbReference type="ARBA" id="ARBA00022448"/>
    </source>
</evidence>
<feature type="domain" description="ABC transmembrane type-1" evidence="13">
    <location>
        <begin position="113"/>
        <end position="366"/>
    </location>
</feature>
<dbReference type="Pfam" id="PF00005">
    <property type="entry name" value="ABC_tran"/>
    <property type="match status" value="2"/>
</dbReference>
<keyword evidence="4 11" id="KW-0812">Transmembrane</keyword>
<dbReference type="EMBL" id="LSMT01000042">
    <property type="protein sequence ID" value="PFX31000.1"/>
    <property type="molecule type" value="Genomic_DNA"/>
</dbReference>
<dbReference type="GO" id="GO:0140359">
    <property type="term" value="F:ABC-type transporter activity"/>
    <property type="evidence" value="ECO:0007669"/>
    <property type="project" value="InterPro"/>
</dbReference>
<keyword evidence="5" id="KW-0677">Repeat</keyword>
<keyword evidence="6" id="KW-0547">Nucleotide-binding</keyword>
<evidence type="ECO:0000256" key="11">
    <source>
        <dbReference type="SAM" id="Phobius"/>
    </source>
</evidence>
<evidence type="ECO:0000313" key="14">
    <source>
        <dbReference type="EMBL" id="PFX31000.1"/>
    </source>
</evidence>
<dbReference type="STRING" id="50429.A0A2B4SQ42"/>
<dbReference type="PANTHER" id="PTHR24223">
    <property type="entry name" value="ATP-BINDING CASSETTE SUB-FAMILY C"/>
    <property type="match status" value="1"/>
</dbReference>
<feature type="transmembrane region" description="Helical" evidence="11">
    <location>
        <begin position="959"/>
        <end position="990"/>
    </location>
</feature>
<feature type="compositionally biased region" description="Basic and acidic residues" evidence="10">
    <location>
        <begin position="680"/>
        <end position="691"/>
    </location>
</feature>
<feature type="transmembrane region" description="Helical" evidence="11">
    <location>
        <begin position="316"/>
        <end position="342"/>
    </location>
</feature>
<keyword evidence="3" id="KW-0813">Transport</keyword>
<dbReference type="GO" id="GO:0005524">
    <property type="term" value="F:ATP binding"/>
    <property type="evidence" value="ECO:0007669"/>
    <property type="project" value="UniProtKB-KW"/>
</dbReference>
<dbReference type="PROSITE" id="PS00211">
    <property type="entry name" value="ABC_TRANSPORTER_1"/>
    <property type="match status" value="2"/>
</dbReference>
<keyword evidence="8 11" id="KW-1133">Transmembrane helix</keyword>
<evidence type="ECO:0000259" key="13">
    <source>
        <dbReference type="PROSITE" id="PS50929"/>
    </source>
</evidence>
<feature type="region of interest" description="Disordered" evidence="10">
    <location>
        <begin position="668"/>
        <end position="691"/>
    </location>
</feature>
<name>A0A2B4SQ42_STYPI</name>
<comment type="subcellular location">
    <subcellularLocation>
        <location evidence="1">Membrane</location>
        <topology evidence="1">Multi-pass membrane protein</topology>
    </subcellularLocation>
</comment>
<dbReference type="InterPro" id="IPR044726">
    <property type="entry name" value="ABCC_6TM_D2"/>
</dbReference>
<dbReference type="OrthoDB" id="5967058at2759"/>
<feature type="transmembrane region" description="Helical" evidence="11">
    <location>
        <begin position="132"/>
        <end position="152"/>
    </location>
</feature>
<reference evidence="15" key="1">
    <citation type="journal article" date="2017" name="bioRxiv">
        <title>Comparative analysis of the genomes of Stylophora pistillata and Acropora digitifera provides evidence for extensive differences between species of corals.</title>
        <authorList>
            <person name="Voolstra C.R."/>
            <person name="Li Y."/>
            <person name="Liew Y.J."/>
            <person name="Baumgarten S."/>
            <person name="Zoccola D."/>
            <person name="Flot J.-F."/>
            <person name="Tambutte S."/>
            <person name="Allemand D."/>
            <person name="Aranda M."/>
        </authorList>
    </citation>
    <scope>NUCLEOTIDE SEQUENCE [LARGE SCALE GENOMIC DNA]</scope>
</reference>
<feature type="transmembrane region" description="Helical" evidence="11">
    <location>
        <begin position="348"/>
        <end position="369"/>
    </location>
</feature>
<dbReference type="SUPFAM" id="SSF52540">
    <property type="entry name" value="P-loop containing nucleoside triphosphate hydrolases"/>
    <property type="match status" value="2"/>
</dbReference>
<feature type="transmembrane region" description="Helical" evidence="11">
    <location>
        <begin position="867"/>
        <end position="888"/>
    </location>
</feature>
<dbReference type="InterPro" id="IPR027417">
    <property type="entry name" value="P-loop_NTPase"/>
</dbReference>
<keyword evidence="15" id="KW-1185">Reference proteome</keyword>
<evidence type="ECO:0000256" key="2">
    <source>
        <dbReference type="ARBA" id="ARBA00009726"/>
    </source>
</evidence>
<evidence type="ECO:0000256" key="1">
    <source>
        <dbReference type="ARBA" id="ARBA00004141"/>
    </source>
</evidence>
<dbReference type="InterPro" id="IPR003439">
    <property type="entry name" value="ABC_transporter-like_ATP-bd"/>
</dbReference>
<gene>
    <name evidence="14" type="primary">ABCC4</name>
    <name evidence="14" type="ORF">AWC38_SpisGene4208</name>
</gene>
<sequence>MAKGEYKPVFTTEQKESVSFVSLLFFRWMNSIFQSGCHGTLEESDFVPISRENRTGSLTDLLESKWNEEKANCQENEKRPKLWRSILKMVSFKDTFIIVIDHSLYTVWRLIKPLFLGYLIFSLMSAEPQKNLSLYGCVMAMLICATIGGLSVHYSSYKCDTLGIGMSSALKGLIYRKTLLLGKNRLLRFSTGRVIDLVSNDVQRLEGETVKFFYFMILDFFLVGGATVLLVYFIGWQTLLGVIVLCLLVPYFGVLSYVSAALRLRTAAVSDQRISLMNQAVSGIRTIKTHAWEDEYQEMIKHLRSEEMNIIRKKSAVLAGVAALQYTSVPLTVLVVVITMVLTGRPITPVNLFMLLPYINTLITSICYYQAYGSLQTYEAYASLQRIEEFLLLDELQGISEGNFKEEISRSDRLSAEQGKSAKSSIGDEEEPWKKSKSLFVSGLSCSQSDQEEEFTLENVEFIAAPESLTVFTGPVGSGKSTLLLAIAGEISDISGDITFQGSLAHVSQTPWVFSGTIRQNILFGLPYDETKYSKIIEACSLTEDFHTFPNSDHTVVGERGAVLSGGQRARVSMARAVYMNADLYLLDDPLSAVDMKVGQHIFQRCLLDPLVLGNKTRVLATHQEEHMKVADEVILLHKGRMMEKGSLVELQKKGCLGTVLDPLHMKSHRDGDSDLSSVSKDKGKPDVMEKSTTKEKHIKDLVISEEDRTIGEVTLKTYWEYFRSGLHSLAIFSLSLLCVITQGMIVAPDVWLSFFSKKRLENQREKMNLISYGCLVTASFVFAFIRAHGFLLACLRCSEQLQDKMVTAVLKAPVFFFDSNPVGRILNRFSKDVGCLDELLPDTFLVSVQVFLLLLSSVMVPIVTNPWVLFVVVPLSVVVVYISRYYLKTSRQLKRLESICRSPVYSHISETLNGLETIRTGRRHRDFEKEFYRFQDVHTQSYIMVLASGRWLSVRIELLSSILTGVVALAAILVSQDAAFAGLALVYVIETVEQAQFVVRKTSDVENSMTSVERVLTYAKLDCEPGYKVLRPPPENWPSEGGVTFQNVSLTYYPGGPQVLKYINLDLKGRTKFGVAGRTGAGKSSLVAALLRMPDADGNVIIDGVPIKEINLQEARRCISVLGQNPVLFSGSLRRNLDLVNQFQDFELWKALEDVQLKELVKNLEGQLHHELLEHGSNFSAGERQLICLARVLLQQKKVIILDEPTAQVDPETEQVIWRVVREKLKNSTVITIAHRLNTLKDCDMILVMKNGKVDRFDSFDSLVRNEDL</sequence>
<dbReference type="Pfam" id="PF00664">
    <property type="entry name" value="ABC_membrane"/>
    <property type="match status" value="2"/>
</dbReference>
<feature type="domain" description="ABC transmembrane type-1" evidence="13">
    <location>
        <begin position="737"/>
        <end position="1008"/>
    </location>
</feature>
<dbReference type="Gene3D" id="3.40.50.300">
    <property type="entry name" value="P-loop containing nucleotide triphosphate hydrolases"/>
    <property type="match status" value="2"/>
</dbReference>
<comment type="caution">
    <text evidence="14">The sequence shown here is derived from an EMBL/GenBank/DDBJ whole genome shotgun (WGS) entry which is preliminary data.</text>
</comment>
<dbReference type="CDD" id="cd18579">
    <property type="entry name" value="ABC_6TM_ABCC_D1"/>
    <property type="match status" value="1"/>
</dbReference>
<feature type="transmembrane region" description="Helical" evidence="11">
    <location>
        <begin position="771"/>
        <end position="796"/>
    </location>
</feature>
<evidence type="ECO:0000256" key="10">
    <source>
        <dbReference type="SAM" id="MobiDB-lite"/>
    </source>
</evidence>
<evidence type="ECO:0000256" key="5">
    <source>
        <dbReference type="ARBA" id="ARBA00022737"/>
    </source>
</evidence>
<keyword evidence="7" id="KW-0067">ATP-binding</keyword>
<feature type="transmembrane region" description="Helical" evidence="11">
    <location>
        <begin position="212"/>
        <end position="234"/>
    </location>
</feature>
<dbReference type="FunFam" id="3.40.50.300:FF:000973">
    <property type="entry name" value="Multidrug resistance-associated protein 4"/>
    <property type="match status" value="1"/>
</dbReference>
<dbReference type="SUPFAM" id="SSF90123">
    <property type="entry name" value="ABC transporter transmembrane region"/>
    <property type="match status" value="2"/>
</dbReference>
<dbReference type="GO" id="GO:0016020">
    <property type="term" value="C:membrane"/>
    <property type="evidence" value="ECO:0007669"/>
    <property type="project" value="UniProtKB-SubCell"/>
</dbReference>
<organism evidence="14 15">
    <name type="scientific">Stylophora pistillata</name>
    <name type="common">Smooth cauliflower coral</name>
    <dbReference type="NCBI Taxonomy" id="50429"/>
    <lineage>
        <taxon>Eukaryota</taxon>
        <taxon>Metazoa</taxon>
        <taxon>Cnidaria</taxon>
        <taxon>Anthozoa</taxon>
        <taxon>Hexacorallia</taxon>
        <taxon>Scleractinia</taxon>
        <taxon>Astrocoeniina</taxon>
        <taxon>Pocilloporidae</taxon>
        <taxon>Stylophora</taxon>
    </lineage>
</organism>
<dbReference type="InterPro" id="IPR003593">
    <property type="entry name" value="AAA+_ATPase"/>
</dbReference>
<feature type="region of interest" description="Disordered" evidence="10">
    <location>
        <begin position="410"/>
        <end position="429"/>
    </location>
</feature>
<evidence type="ECO:0000313" key="15">
    <source>
        <dbReference type="Proteomes" id="UP000225706"/>
    </source>
</evidence>
<dbReference type="PROSITE" id="PS50893">
    <property type="entry name" value="ABC_TRANSPORTER_2"/>
    <property type="match status" value="2"/>
</dbReference>
<dbReference type="Proteomes" id="UP000225706">
    <property type="component" value="Unassembled WGS sequence"/>
</dbReference>
<keyword evidence="9 11" id="KW-0472">Membrane</keyword>
<dbReference type="Gene3D" id="1.20.1560.10">
    <property type="entry name" value="ABC transporter type 1, transmembrane domain"/>
    <property type="match status" value="2"/>
</dbReference>
<dbReference type="PROSITE" id="PS50929">
    <property type="entry name" value="ABC_TM1F"/>
    <property type="match status" value="2"/>
</dbReference>
<feature type="transmembrane region" description="Helical" evidence="11">
    <location>
        <begin position="240"/>
        <end position="264"/>
    </location>
</feature>
<feature type="transmembrane region" description="Helical" evidence="11">
    <location>
        <begin position="730"/>
        <end position="751"/>
    </location>
</feature>
<dbReference type="CDD" id="cd03250">
    <property type="entry name" value="ABCC_MRP_domain1"/>
    <property type="match status" value="1"/>
</dbReference>
<feature type="domain" description="ABC transporter" evidence="12">
    <location>
        <begin position="1044"/>
        <end position="1270"/>
    </location>
</feature>
<dbReference type="FunFam" id="1.20.1560.10:FF:000014">
    <property type="entry name" value="Multidrug resistance-associated protein member 4"/>
    <property type="match status" value="1"/>
</dbReference>
<dbReference type="FunFam" id="3.40.50.300:FF:000163">
    <property type="entry name" value="Multidrug resistance-associated protein member 4"/>
    <property type="match status" value="1"/>
</dbReference>
<comment type="similarity">
    <text evidence="2">Belongs to the ABC transporter superfamily. ABCC family. Conjugate transporter (TC 3.A.1.208) subfamily.</text>
</comment>
<dbReference type="CDD" id="cd18580">
    <property type="entry name" value="ABC_6TM_ABCC_D2"/>
    <property type="match status" value="1"/>
</dbReference>
<dbReference type="GO" id="GO:0016887">
    <property type="term" value="F:ATP hydrolysis activity"/>
    <property type="evidence" value="ECO:0007669"/>
    <property type="project" value="InterPro"/>
</dbReference>
<dbReference type="CDD" id="cd03244">
    <property type="entry name" value="ABCC_MRP_domain2"/>
    <property type="match status" value="1"/>
</dbReference>
<evidence type="ECO:0000256" key="6">
    <source>
        <dbReference type="ARBA" id="ARBA00022741"/>
    </source>
</evidence>